<evidence type="ECO:0000256" key="4">
    <source>
        <dbReference type="SAM" id="SignalP"/>
    </source>
</evidence>
<protein>
    <recommendedName>
        <fullName evidence="5">Peptidase S1 domain-containing protein</fullName>
    </recommendedName>
</protein>
<dbReference type="PROSITE" id="PS00134">
    <property type="entry name" value="TRYPSIN_HIS"/>
    <property type="match status" value="1"/>
</dbReference>
<dbReference type="Proteomes" id="UP001153620">
    <property type="component" value="Chromosome 4"/>
</dbReference>
<dbReference type="InterPro" id="IPR001254">
    <property type="entry name" value="Trypsin_dom"/>
</dbReference>
<reference evidence="6" key="1">
    <citation type="submission" date="2022-01" db="EMBL/GenBank/DDBJ databases">
        <authorList>
            <person name="King R."/>
        </authorList>
    </citation>
    <scope>NUCLEOTIDE SEQUENCE</scope>
</reference>
<dbReference type="AlphaFoldDB" id="A0A9P0JBA9"/>
<sequence>MLFLKLFAIIFINFISFCSVNSDLNNCGKSLVGKGNIIGGSQVPRGVFPWSTALVKSDGQFFCGGTLISKTKIITAAHCIHEKHSTRQTTAHEIRVLLGVYDLNDQYEVGRFTAAVKSIEIHPDWNPNIVSFDADIAIITLEEPVQFTKYIQPICLNSPVSSKGFVVGYGKSEDLLKNHENIPKIIETPIHENANCFLKNQQLVSISSSRTFCGGSGDGQGVCTGDSGSGLFVIYQQTFYLRGIVSSSLFKFGQSCDVDSYSVFTDISHFNGWILDNLGNLTNSNSVSINEYERKFKEIQQSLENQKPIRTTGVWVQWSKFKEGVPENAVRSNYDDNDKYYVHRAYHEGDLIPGKFAILERKSYISYDGKEYIKDNSEVSACLQTL</sequence>
<dbReference type="PRINTS" id="PR00722">
    <property type="entry name" value="CHYMOTRYPSIN"/>
</dbReference>
<keyword evidence="1" id="KW-1015">Disulfide bond</keyword>
<keyword evidence="2" id="KW-0325">Glycoprotein</keyword>
<feature type="domain" description="Peptidase S1" evidence="5">
    <location>
        <begin position="37"/>
        <end position="279"/>
    </location>
</feature>
<feature type="signal peptide" evidence="4">
    <location>
        <begin position="1"/>
        <end position="22"/>
    </location>
</feature>
<gene>
    <name evidence="6" type="ORF">CHIRRI_LOCUS15110</name>
</gene>
<dbReference type="Pfam" id="PF00089">
    <property type="entry name" value="Trypsin"/>
    <property type="match status" value="1"/>
</dbReference>
<dbReference type="EMBL" id="OU895880">
    <property type="protein sequence ID" value="CAH1735857.1"/>
    <property type="molecule type" value="Genomic_DNA"/>
</dbReference>
<dbReference type="InterPro" id="IPR043504">
    <property type="entry name" value="Peptidase_S1_PA_chymotrypsin"/>
</dbReference>
<dbReference type="InterPro" id="IPR006616">
    <property type="entry name" value="DM9_repeat"/>
</dbReference>
<comment type="similarity">
    <text evidence="3">Belongs to the peptidase S1 family. CLIP subfamily.</text>
</comment>
<dbReference type="CDD" id="cd00190">
    <property type="entry name" value="Tryp_SPc"/>
    <property type="match status" value="1"/>
</dbReference>
<dbReference type="PANTHER" id="PTHR24256">
    <property type="entry name" value="TRYPTASE-RELATED"/>
    <property type="match status" value="1"/>
</dbReference>
<dbReference type="InterPro" id="IPR001314">
    <property type="entry name" value="Peptidase_S1A"/>
</dbReference>
<dbReference type="Pfam" id="PF11901">
    <property type="entry name" value="DM9"/>
    <property type="match status" value="1"/>
</dbReference>
<evidence type="ECO:0000256" key="1">
    <source>
        <dbReference type="ARBA" id="ARBA00023157"/>
    </source>
</evidence>
<dbReference type="GO" id="GO:0006508">
    <property type="term" value="P:proteolysis"/>
    <property type="evidence" value="ECO:0007669"/>
    <property type="project" value="InterPro"/>
</dbReference>
<dbReference type="SUPFAM" id="SSF50494">
    <property type="entry name" value="Trypsin-like serine proteases"/>
    <property type="match status" value="1"/>
</dbReference>
<dbReference type="FunFam" id="2.40.10.10:FF:000068">
    <property type="entry name" value="transmembrane protease serine 2"/>
    <property type="match status" value="1"/>
</dbReference>
<reference evidence="6" key="2">
    <citation type="submission" date="2022-10" db="EMBL/GenBank/DDBJ databases">
        <authorList>
            <consortium name="ENA_rothamsted_submissions"/>
            <consortium name="culmorum"/>
            <person name="King R."/>
        </authorList>
    </citation>
    <scope>NUCLEOTIDE SEQUENCE</scope>
</reference>
<dbReference type="InterPro" id="IPR051487">
    <property type="entry name" value="Ser/Thr_Proteases_Immune/Dev"/>
</dbReference>
<evidence type="ECO:0000313" key="6">
    <source>
        <dbReference type="EMBL" id="CAH1735857.1"/>
    </source>
</evidence>
<evidence type="ECO:0000259" key="5">
    <source>
        <dbReference type="PROSITE" id="PS50240"/>
    </source>
</evidence>
<evidence type="ECO:0000256" key="2">
    <source>
        <dbReference type="ARBA" id="ARBA00023180"/>
    </source>
</evidence>
<dbReference type="GO" id="GO:0004252">
    <property type="term" value="F:serine-type endopeptidase activity"/>
    <property type="evidence" value="ECO:0007669"/>
    <property type="project" value="InterPro"/>
</dbReference>
<organism evidence="6 7">
    <name type="scientific">Chironomus riparius</name>
    <dbReference type="NCBI Taxonomy" id="315576"/>
    <lineage>
        <taxon>Eukaryota</taxon>
        <taxon>Metazoa</taxon>
        <taxon>Ecdysozoa</taxon>
        <taxon>Arthropoda</taxon>
        <taxon>Hexapoda</taxon>
        <taxon>Insecta</taxon>
        <taxon>Pterygota</taxon>
        <taxon>Neoptera</taxon>
        <taxon>Endopterygota</taxon>
        <taxon>Diptera</taxon>
        <taxon>Nematocera</taxon>
        <taxon>Chironomoidea</taxon>
        <taxon>Chironomidae</taxon>
        <taxon>Chironominae</taxon>
        <taxon>Chironomus</taxon>
    </lineage>
</organism>
<dbReference type="SMART" id="SM00696">
    <property type="entry name" value="DM9"/>
    <property type="match status" value="1"/>
</dbReference>
<evidence type="ECO:0000256" key="3">
    <source>
        <dbReference type="ARBA" id="ARBA00024195"/>
    </source>
</evidence>
<feature type="chain" id="PRO_5040134373" description="Peptidase S1 domain-containing protein" evidence="4">
    <location>
        <begin position="23"/>
        <end position="386"/>
    </location>
</feature>
<dbReference type="InterPro" id="IPR018114">
    <property type="entry name" value="TRYPSIN_HIS"/>
</dbReference>
<keyword evidence="4" id="KW-0732">Signal</keyword>
<dbReference type="SMART" id="SM00020">
    <property type="entry name" value="Tryp_SPc"/>
    <property type="match status" value="1"/>
</dbReference>
<name>A0A9P0JBA9_9DIPT</name>
<dbReference type="PROSITE" id="PS50240">
    <property type="entry name" value="TRYPSIN_DOM"/>
    <property type="match status" value="1"/>
</dbReference>
<keyword evidence="7" id="KW-1185">Reference proteome</keyword>
<accession>A0A9P0JBA9</accession>
<dbReference type="InterPro" id="IPR009003">
    <property type="entry name" value="Peptidase_S1_PA"/>
</dbReference>
<dbReference type="Gene3D" id="2.40.10.10">
    <property type="entry name" value="Trypsin-like serine proteases"/>
    <property type="match status" value="1"/>
</dbReference>
<evidence type="ECO:0000313" key="7">
    <source>
        <dbReference type="Proteomes" id="UP001153620"/>
    </source>
</evidence>
<proteinExistence type="inferred from homology"/>